<dbReference type="PANTHER" id="PTHR36251:SF2">
    <property type="entry name" value="GIFSY-2 PROPHAGE HOST SPECIFICITY PROTEIN J, PHAGE LAMBDA"/>
    <property type="match status" value="1"/>
</dbReference>
<evidence type="ECO:0000313" key="4">
    <source>
        <dbReference type="Proteomes" id="UP001254848"/>
    </source>
</evidence>
<accession>A0ABU3NV19</accession>
<sequence length="1321" mass="142812">MKLIFVRNPVTPDQREIRHVDAGPTVAEHIEPITRLWPGTEFSVSINGHQLLKEEWDTLVPGDYDSVVVHPVLARGVSNFFRAVFSIAAISFMGGLFAPLGGASSFMKTVWTAVGSYVGGRIANAILPPPKQEYNPQQQSNTYGWNGPQPTAEPGTPVAKTYGTVRIAPVLLARFVTSDGSKQYLNLLYSGGEGPVDSIDNILIDGNPIGNYGANVQVDIRYGTNDQAPIANFNDTVTDRQLGYELDTAGNWSTHTTVGTADQGLQITLEFPYGLAHVNGDGSLGNASVTIEAQYQPVGNGFWSSWYLPNSGVVTGAQNSALWKTFRLDHLPPGQYNVRVRCASKSGTTVADLTRVYWATLSEIIYDDFAYPNRVLVGIKALATNQLSSSDPSVTWEQTRSKVYVWNPNTNEYEEKRASNPYWACYDLIHQAKYLKNINTGQYEYWVDGNPAHRIDYNAFAAAAAYSDEQLNGDNRFNLNIYLSENLSFWDALARFALVGRGTVIPKGTQYSCICDRPGEPVQLFTVGNIAAKSFKGEFQSTKDRASSVEVTFYNKAKDYASDQAVYYSPGFESSAVVANPVQTTYYGITDYRHAYAEAAYLARCNQYLVRTENWEADIDAIACTLGDVVSVQHDIPKWGLAGGRIVAATETTVTLDKEVTLLANQPYALKIRLYTDEIIAAPVVIYGGDRTTDTLSVVTPFETVPQQYDIYAFGPVGKETKPFKITSIAKSGDQKVKITGVEYVEAVYDEAQAPVVNYSLLDNAVVEVSGLNVGQETYRQKDGTIISALNISWAVPKSLVAGYNVWYSSDDGQTWLLWVAGTQTANATVTGVKALATYLVKVCTVSGAGVASTGVISAPVLVTGKILPPDQVQGLSCQEVTGGFLLKWQANNEPDIVGYNVYQGANNASLVSSVLIAQTIMTTSLLVPEQQAGAYAFHVVAVDTSGNLSPVPATILATFTVPADVTGFDVVRDGDNLSFMWQPVPGAVVYEIRRGSWTGGQRIGRTTSPHYSCLFAAPGGHDFYIKAIDAYGNYSVNAQKASVVIVDAGGRNAVISVDQVANCWPGTSLNAYVNSGGLQLADGATRGLHIVNVDLGKSFTARNTILANMIGVSDSGITWGDADFTWADIEAQAPWQPDGDITGITLNNQISVFTGIPADVIESMPLAGTVDGEKGTPAGEAVGVTYRNGRFMEGAFVHDLTRLSWDVSVPAIFNTVFNVTVTQPVVDNLVFLTLTGDVGYLMAGYDANAGAFYLQDHLGNKNLVTVEFKNTDWLSLGIAQNATTRKLFVFSFSTGAAQSSEKAFGPIGSFTAAFLYPKLF</sequence>
<dbReference type="CDD" id="cd00063">
    <property type="entry name" value="FN3"/>
    <property type="match status" value="1"/>
</dbReference>
<dbReference type="RefSeq" id="WP_413778638.1">
    <property type="nucleotide sequence ID" value="NZ_JAUOZS010000001.1"/>
</dbReference>
<dbReference type="Gene3D" id="2.60.40.10">
    <property type="entry name" value="Immunoglobulins"/>
    <property type="match status" value="2"/>
</dbReference>
<feature type="domain" description="Fibronectin type-III" evidence="2">
    <location>
        <begin position="775"/>
        <end position="871"/>
    </location>
</feature>
<dbReference type="SUPFAM" id="SSF49265">
    <property type="entry name" value="Fibronectin type III"/>
    <property type="match status" value="1"/>
</dbReference>
<feature type="transmembrane region" description="Helical" evidence="1">
    <location>
        <begin position="80"/>
        <end position="100"/>
    </location>
</feature>
<gene>
    <name evidence="3" type="ORF">Q4T40_02355</name>
</gene>
<name>A0ABU3NV19_9FIRM</name>
<evidence type="ECO:0000259" key="2">
    <source>
        <dbReference type="PROSITE" id="PS50853"/>
    </source>
</evidence>
<dbReference type="InterPro" id="IPR053171">
    <property type="entry name" value="Viral_Tip_Attach_Protein"/>
</dbReference>
<keyword evidence="4" id="KW-1185">Reference proteome</keyword>
<reference evidence="3 4" key="1">
    <citation type="submission" date="2023-07" db="EMBL/GenBank/DDBJ databases">
        <title>The novel representative of Negativicutes class, Anaeroselena agilis gen. nov. sp. nov.</title>
        <authorList>
            <person name="Prokofeva M.I."/>
            <person name="Elcheninov A.G."/>
            <person name="Klyukina A."/>
            <person name="Kublanov I.V."/>
            <person name="Frolov E.N."/>
            <person name="Podosokorskaya O.A."/>
        </authorList>
    </citation>
    <scope>NUCLEOTIDE SEQUENCE [LARGE SCALE GENOMIC DNA]</scope>
    <source>
        <strain evidence="3 4">4137-cl</strain>
    </source>
</reference>
<dbReference type="InterPro" id="IPR013783">
    <property type="entry name" value="Ig-like_fold"/>
</dbReference>
<keyword evidence="1" id="KW-0472">Membrane</keyword>
<dbReference type="InterPro" id="IPR036116">
    <property type="entry name" value="FN3_sf"/>
</dbReference>
<organism evidence="3 4">
    <name type="scientific">Anaeroselena agilis</name>
    <dbReference type="NCBI Taxonomy" id="3063788"/>
    <lineage>
        <taxon>Bacteria</taxon>
        <taxon>Bacillati</taxon>
        <taxon>Bacillota</taxon>
        <taxon>Negativicutes</taxon>
        <taxon>Acetonemataceae</taxon>
        <taxon>Anaeroselena</taxon>
    </lineage>
</organism>
<evidence type="ECO:0000256" key="1">
    <source>
        <dbReference type="SAM" id="Phobius"/>
    </source>
</evidence>
<dbReference type="SMART" id="SM00060">
    <property type="entry name" value="FN3"/>
    <property type="match status" value="3"/>
</dbReference>
<proteinExistence type="predicted"/>
<comment type="caution">
    <text evidence="3">The sequence shown here is derived from an EMBL/GenBank/DDBJ whole genome shotgun (WGS) entry which is preliminary data.</text>
</comment>
<keyword evidence="1" id="KW-1133">Transmembrane helix</keyword>
<dbReference type="Pfam" id="PF13550">
    <property type="entry name" value="Phage-tail_3"/>
    <property type="match status" value="1"/>
</dbReference>
<dbReference type="PROSITE" id="PS50853">
    <property type="entry name" value="FN3"/>
    <property type="match status" value="1"/>
</dbReference>
<protein>
    <submittedName>
        <fullName evidence="3">Host specificity factor TipJ family phage tail protein</fullName>
    </submittedName>
</protein>
<dbReference type="NCBIfam" id="NF040662">
    <property type="entry name" value="attach_TipJ_rel"/>
    <property type="match status" value="1"/>
</dbReference>
<dbReference type="InterPro" id="IPR032876">
    <property type="entry name" value="J_dom"/>
</dbReference>
<evidence type="ECO:0000313" key="3">
    <source>
        <dbReference type="EMBL" id="MDT8900078.1"/>
    </source>
</evidence>
<keyword evidence="1" id="KW-0812">Transmembrane</keyword>
<dbReference type="PANTHER" id="PTHR36251">
    <property type="entry name" value="FELS-1 PROPHAGE HOST SPECIFICITY PROTEIN-RELATED"/>
    <property type="match status" value="1"/>
</dbReference>
<dbReference type="InterPro" id="IPR055385">
    <property type="entry name" value="GpJ_HDII-ins2"/>
</dbReference>
<dbReference type="InterPro" id="IPR003961">
    <property type="entry name" value="FN3_dom"/>
</dbReference>
<dbReference type="Proteomes" id="UP001254848">
    <property type="component" value="Unassembled WGS sequence"/>
</dbReference>
<dbReference type="Pfam" id="PF24801">
    <property type="entry name" value="FNIII-A_GpJ"/>
    <property type="match status" value="1"/>
</dbReference>
<dbReference type="EMBL" id="JAUOZS010000001">
    <property type="protein sequence ID" value="MDT8900078.1"/>
    <property type="molecule type" value="Genomic_DNA"/>
</dbReference>